<organism evidence="1 2">
    <name type="scientific">Paenibacillus rhizovicinus</name>
    <dbReference type="NCBI Taxonomy" id="2704463"/>
    <lineage>
        <taxon>Bacteria</taxon>
        <taxon>Bacillati</taxon>
        <taxon>Bacillota</taxon>
        <taxon>Bacilli</taxon>
        <taxon>Bacillales</taxon>
        <taxon>Paenibacillaceae</taxon>
        <taxon>Paenibacillus</taxon>
    </lineage>
</organism>
<protein>
    <submittedName>
        <fullName evidence="1">Uncharacterized protein</fullName>
    </submittedName>
</protein>
<dbReference type="EMBL" id="CP048286">
    <property type="protein sequence ID" value="QHW31468.1"/>
    <property type="molecule type" value="Genomic_DNA"/>
</dbReference>
<name>A0A6C0NZ19_9BACL</name>
<reference evidence="1 2" key="1">
    <citation type="submission" date="2020-02" db="EMBL/GenBank/DDBJ databases">
        <title>Paenibacillus sp. nov., isolated from rhizosphere soil of tomato.</title>
        <authorList>
            <person name="Weon H.-Y."/>
            <person name="Lee S.A."/>
        </authorList>
    </citation>
    <scope>NUCLEOTIDE SEQUENCE [LARGE SCALE GENOMIC DNA]</scope>
    <source>
        <strain evidence="1 2">14171R-81</strain>
    </source>
</reference>
<dbReference type="Proteomes" id="UP000479114">
    <property type="component" value="Chromosome"/>
</dbReference>
<gene>
    <name evidence="1" type="ORF">GZH47_11855</name>
</gene>
<dbReference type="KEGG" id="prz:GZH47_11855"/>
<dbReference type="RefSeq" id="WP_162640276.1">
    <property type="nucleotide sequence ID" value="NZ_CP048286.1"/>
</dbReference>
<evidence type="ECO:0000313" key="2">
    <source>
        <dbReference type="Proteomes" id="UP000479114"/>
    </source>
</evidence>
<accession>A0A6C0NZ19</accession>
<evidence type="ECO:0000313" key="1">
    <source>
        <dbReference type="EMBL" id="QHW31468.1"/>
    </source>
</evidence>
<dbReference type="AlphaFoldDB" id="A0A6C0NZ19"/>
<sequence length="137" mass="15920">MDSIKLSKIFRKASDILALYDNVPVDIVLDDIYRIIRAEKLTKTNEPTNDQESIVISDELINRMSTMNSEELTMFLQESEDFQSKKAILNLAKMLSITTSSRNNYSALSHSIVKYFERQRMDKLIREDRTSNFSTEN</sequence>
<keyword evidence="2" id="KW-1185">Reference proteome</keyword>
<proteinExistence type="predicted"/>